<comment type="caution">
    <text evidence="1">The sequence shown here is derived from an EMBL/GenBank/DDBJ whole genome shotgun (WGS) entry which is preliminary data.</text>
</comment>
<evidence type="ECO:0000313" key="2">
    <source>
        <dbReference type="Proteomes" id="UP000708208"/>
    </source>
</evidence>
<dbReference type="Proteomes" id="UP000708208">
    <property type="component" value="Unassembled WGS sequence"/>
</dbReference>
<reference evidence="1" key="1">
    <citation type="submission" date="2021-06" db="EMBL/GenBank/DDBJ databases">
        <authorList>
            <person name="Hodson N. C."/>
            <person name="Mongue J. A."/>
            <person name="Jaron S. K."/>
        </authorList>
    </citation>
    <scope>NUCLEOTIDE SEQUENCE</scope>
</reference>
<accession>A0A8J2P5S8</accession>
<dbReference type="EMBL" id="CAJVCH010225000">
    <property type="protein sequence ID" value="CAG7732109.1"/>
    <property type="molecule type" value="Genomic_DNA"/>
</dbReference>
<name>A0A8J2P5S8_9HEXA</name>
<dbReference type="AlphaFoldDB" id="A0A8J2P5S8"/>
<feature type="non-terminal residue" evidence="1">
    <location>
        <position position="1"/>
    </location>
</feature>
<gene>
    <name evidence="1" type="ORF">AFUS01_LOCUS20646</name>
</gene>
<sequence length="45" mass="5302">TPHPPRLDYEKVLCCLKSYCRRDRRGSTISSGLFLFPVYPIQIQF</sequence>
<protein>
    <submittedName>
        <fullName evidence="1">Uncharacterized protein</fullName>
    </submittedName>
</protein>
<organism evidence="1 2">
    <name type="scientific">Allacma fusca</name>
    <dbReference type="NCBI Taxonomy" id="39272"/>
    <lineage>
        <taxon>Eukaryota</taxon>
        <taxon>Metazoa</taxon>
        <taxon>Ecdysozoa</taxon>
        <taxon>Arthropoda</taxon>
        <taxon>Hexapoda</taxon>
        <taxon>Collembola</taxon>
        <taxon>Symphypleona</taxon>
        <taxon>Sminthuridae</taxon>
        <taxon>Allacma</taxon>
    </lineage>
</organism>
<evidence type="ECO:0000313" key="1">
    <source>
        <dbReference type="EMBL" id="CAG7732109.1"/>
    </source>
</evidence>
<proteinExistence type="predicted"/>
<keyword evidence="2" id="KW-1185">Reference proteome</keyword>